<evidence type="ECO:0000256" key="1">
    <source>
        <dbReference type="ARBA" id="ARBA00001974"/>
    </source>
</evidence>
<name>A0A1L3SPH3_9HYPH</name>
<dbReference type="Gene3D" id="3.50.50.60">
    <property type="entry name" value="FAD/NAD(P)-binding domain"/>
    <property type="match status" value="1"/>
</dbReference>
<dbReference type="AlphaFoldDB" id="A0A1L3SPH3"/>
<dbReference type="Gene3D" id="3.30.9.10">
    <property type="entry name" value="D-Amino Acid Oxidase, subunit A, domain 2"/>
    <property type="match status" value="1"/>
</dbReference>
<sequence length="577" mass="63283">MPGQRDDILEQLRRDGAFDVVVIGGGINGIGVYRELALQGLRVLLVERRDFCSGCSAAPSRMIHGGLRYLENGEFDLVRESLRERDALLSNAPHMVRPLPTTIPIDGVFSGLLNGAAAFLGLSGKPASRGALPIKLGLLLYDWTTRHRRLMPKHRFRGARETMRLWPALTRRRRFSATYHDAWISHPERLGVELLLDTARLAPGCVTLNHAELSRSGDGGFVVTDAVGGAVLPVTTRAIVNATGAWLDEALEKLSESEAAAHAFISGTKGSHLILDCPPLHEALGGHMIYFENGDGRVCIVFPYLGKVLAGSTDIRVDKAARVRCEPEERDYILGAVREVFPGIEVTPADIVFSYSGIRPLPKSDHAFTGRISRGHFVHRLAGPVPQFCMVGGKWTTFRAFAEQTADIVLEELRHRRARDTIDLAIGGGADFPKDVADLEAELAARHGIGAARAAHLADVYGTKARDVLAFCLGRHDDTTLVPGCPITAAEIVFLTRSEYVVRLEDMLLRRTPLAIRGEVSAAIIEEVASIMAAELGWSEERRRSEIATFVRDLADYHGVSREMLERRTSDRSDVCD</sequence>
<dbReference type="Gene3D" id="1.10.8.870">
    <property type="entry name" value="Alpha-glycerophosphate oxidase, cap domain"/>
    <property type="match status" value="1"/>
</dbReference>
<proteinExistence type="inferred from homology"/>
<feature type="domain" description="Alpha-glycerophosphate oxidase C-terminal" evidence="7">
    <location>
        <begin position="421"/>
        <end position="543"/>
    </location>
</feature>
<dbReference type="OrthoDB" id="9766796at2"/>
<keyword evidence="5" id="KW-0560">Oxidoreductase</keyword>
<dbReference type="KEGG" id="meso:BSQ44_07910"/>
<dbReference type="Pfam" id="PF16901">
    <property type="entry name" value="DAO_C"/>
    <property type="match status" value="1"/>
</dbReference>
<reference evidence="9" key="1">
    <citation type="submission" date="2016-11" db="EMBL/GenBank/DDBJ databases">
        <title>Mesorhizobium oceanicum sp. nov., isolated from deep seawater in South China Sea.</title>
        <authorList>
            <person name="Fu G.-Y."/>
        </authorList>
    </citation>
    <scope>NUCLEOTIDE SEQUENCE [LARGE SCALE GENOMIC DNA]</scope>
    <source>
        <strain evidence="9">B7</strain>
    </source>
</reference>
<dbReference type="InterPro" id="IPR000447">
    <property type="entry name" value="G3P_DH_FAD-dep"/>
</dbReference>
<comment type="cofactor">
    <cofactor evidence="1">
        <name>FAD</name>
        <dbReference type="ChEBI" id="CHEBI:57692"/>
    </cofactor>
</comment>
<dbReference type="STRING" id="1670800.BSQ44_07910"/>
<evidence type="ECO:0000256" key="4">
    <source>
        <dbReference type="ARBA" id="ARBA00022827"/>
    </source>
</evidence>
<evidence type="ECO:0000259" key="7">
    <source>
        <dbReference type="Pfam" id="PF16901"/>
    </source>
</evidence>
<dbReference type="PANTHER" id="PTHR11985">
    <property type="entry name" value="GLYCEROL-3-PHOSPHATE DEHYDROGENASE"/>
    <property type="match status" value="1"/>
</dbReference>
<dbReference type="GO" id="GO:0046168">
    <property type="term" value="P:glycerol-3-phosphate catabolic process"/>
    <property type="evidence" value="ECO:0007669"/>
    <property type="project" value="TreeGrafter"/>
</dbReference>
<keyword evidence="3" id="KW-0285">Flavoprotein</keyword>
<evidence type="ECO:0000259" key="6">
    <source>
        <dbReference type="Pfam" id="PF01266"/>
    </source>
</evidence>
<keyword evidence="9" id="KW-1185">Reference proteome</keyword>
<dbReference type="Pfam" id="PF01266">
    <property type="entry name" value="DAO"/>
    <property type="match status" value="1"/>
</dbReference>
<dbReference type="InterPro" id="IPR031656">
    <property type="entry name" value="DAO_C"/>
</dbReference>
<keyword evidence="4" id="KW-0274">FAD</keyword>
<dbReference type="Proteomes" id="UP000182840">
    <property type="component" value="Chromosome"/>
</dbReference>
<dbReference type="PRINTS" id="PR01001">
    <property type="entry name" value="FADG3PDH"/>
</dbReference>
<comment type="similarity">
    <text evidence="2">Belongs to the FAD-dependent glycerol-3-phosphate dehydrogenase family.</text>
</comment>
<organism evidence="8 9">
    <name type="scientific">Aquibium oceanicum</name>
    <dbReference type="NCBI Taxonomy" id="1670800"/>
    <lineage>
        <taxon>Bacteria</taxon>
        <taxon>Pseudomonadati</taxon>
        <taxon>Pseudomonadota</taxon>
        <taxon>Alphaproteobacteria</taxon>
        <taxon>Hyphomicrobiales</taxon>
        <taxon>Phyllobacteriaceae</taxon>
        <taxon>Aquibium</taxon>
    </lineage>
</organism>
<protein>
    <submittedName>
        <fullName evidence="8">Glycerol-3-phosphate dehydrogenase</fullName>
    </submittedName>
</protein>
<dbReference type="EMBL" id="CP018171">
    <property type="protein sequence ID" value="APH71304.1"/>
    <property type="molecule type" value="Genomic_DNA"/>
</dbReference>
<accession>A0A1L3SPH3</accession>
<gene>
    <name evidence="8" type="ORF">BSQ44_07910</name>
</gene>
<evidence type="ECO:0000256" key="3">
    <source>
        <dbReference type="ARBA" id="ARBA00022630"/>
    </source>
</evidence>
<dbReference type="InterPro" id="IPR006076">
    <property type="entry name" value="FAD-dep_OxRdtase"/>
</dbReference>
<evidence type="ECO:0000313" key="8">
    <source>
        <dbReference type="EMBL" id="APH71304.1"/>
    </source>
</evidence>
<dbReference type="InterPro" id="IPR038299">
    <property type="entry name" value="DAO_C_sf"/>
</dbReference>
<feature type="domain" description="FAD dependent oxidoreductase" evidence="6">
    <location>
        <begin position="19"/>
        <end position="378"/>
    </location>
</feature>
<dbReference type="RefSeq" id="WP_072602814.1">
    <property type="nucleotide sequence ID" value="NZ_CP018171.1"/>
</dbReference>
<evidence type="ECO:0000256" key="5">
    <source>
        <dbReference type="ARBA" id="ARBA00023002"/>
    </source>
</evidence>
<evidence type="ECO:0000256" key="2">
    <source>
        <dbReference type="ARBA" id="ARBA00007330"/>
    </source>
</evidence>
<dbReference type="SUPFAM" id="SSF51905">
    <property type="entry name" value="FAD/NAD(P)-binding domain"/>
    <property type="match status" value="1"/>
</dbReference>
<evidence type="ECO:0000313" key="9">
    <source>
        <dbReference type="Proteomes" id="UP000182840"/>
    </source>
</evidence>
<dbReference type="GO" id="GO:0004368">
    <property type="term" value="F:glycerol-3-phosphate dehydrogenase (quinone) activity"/>
    <property type="evidence" value="ECO:0007669"/>
    <property type="project" value="InterPro"/>
</dbReference>
<dbReference type="PANTHER" id="PTHR11985:SF15">
    <property type="entry name" value="GLYCEROL-3-PHOSPHATE DEHYDROGENASE, MITOCHONDRIAL"/>
    <property type="match status" value="1"/>
</dbReference>
<dbReference type="InterPro" id="IPR036188">
    <property type="entry name" value="FAD/NAD-bd_sf"/>
</dbReference>